<name>B7P3I8_IXOSC</name>
<dbReference type="EMBL" id="ABJB010604579">
    <property type="status" value="NOT_ANNOTATED_CDS"/>
    <property type="molecule type" value="Genomic_DNA"/>
</dbReference>
<dbReference type="PROSITE" id="PS51004">
    <property type="entry name" value="SEMA"/>
    <property type="match status" value="1"/>
</dbReference>
<evidence type="ECO:0000256" key="10">
    <source>
        <dbReference type="PROSITE-ProRule" id="PRU00352"/>
    </source>
</evidence>
<comment type="caution">
    <text evidence="10">Lacks conserved residue(s) required for the propagation of feature annotation.</text>
</comment>
<dbReference type="EMBL" id="ABJB010440973">
    <property type="status" value="NOT_ANNOTATED_CDS"/>
    <property type="molecule type" value="Genomic_DNA"/>
</dbReference>
<evidence type="ECO:0000313" key="14">
    <source>
        <dbReference type="EnsemblMetazoa" id="ISCW015900-PA"/>
    </source>
</evidence>
<dbReference type="EMBL" id="DS629072">
    <property type="protein sequence ID" value="EEC01160.1"/>
    <property type="molecule type" value="Genomic_DNA"/>
</dbReference>
<dbReference type="EMBL" id="ABJB010655797">
    <property type="status" value="NOT_ANNOTATED_CDS"/>
    <property type="molecule type" value="Genomic_DNA"/>
</dbReference>
<dbReference type="SMART" id="SM00630">
    <property type="entry name" value="Sema"/>
    <property type="match status" value="1"/>
</dbReference>
<evidence type="ECO:0000256" key="3">
    <source>
        <dbReference type="ARBA" id="ARBA00022737"/>
    </source>
</evidence>
<evidence type="ECO:0000256" key="8">
    <source>
        <dbReference type="ARBA" id="ARBA00023157"/>
    </source>
</evidence>
<keyword evidence="13" id="KW-0378">Hydrolase</keyword>
<dbReference type="STRING" id="6945.B7P3I8"/>
<feature type="transmembrane region" description="Helical" evidence="11">
    <location>
        <begin position="635"/>
        <end position="655"/>
    </location>
</feature>
<proteinExistence type="evidence at protein level"/>
<dbReference type="EMBL" id="ABJB010489757">
    <property type="status" value="NOT_ANNOTATED_CDS"/>
    <property type="molecule type" value="Genomic_DNA"/>
</dbReference>
<dbReference type="InterPro" id="IPR001627">
    <property type="entry name" value="Semap_dom"/>
</dbReference>
<dbReference type="GO" id="GO:0004222">
    <property type="term" value="F:metalloendopeptidase activity"/>
    <property type="evidence" value="ECO:0007669"/>
    <property type="project" value="UniProtKB-EC"/>
</dbReference>
<dbReference type="AlphaFoldDB" id="B7P3I8"/>
<dbReference type="Pfam" id="PF00090">
    <property type="entry name" value="TSP_1"/>
    <property type="match status" value="4"/>
</dbReference>
<dbReference type="GO" id="GO:0001755">
    <property type="term" value="P:neural crest cell migration"/>
    <property type="evidence" value="ECO:0000318"/>
    <property type="project" value="GO_Central"/>
</dbReference>
<dbReference type="GO" id="GO:0005886">
    <property type="term" value="C:plasma membrane"/>
    <property type="evidence" value="ECO:0000318"/>
    <property type="project" value="GO_Central"/>
</dbReference>
<dbReference type="FunFam" id="2.20.100.10:FF:000001">
    <property type="entry name" value="semaphorin-5A isoform X1"/>
    <property type="match status" value="2"/>
</dbReference>
<dbReference type="PANTHER" id="PTHR11036">
    <property type="entry name" value="SEMAPHORIN"/>
    <property type="match status" value="1"/>
</dbReference>
<comment type="subcellular location">
    <subcellularLocation>
        <location evidence="1">Membrane</location>
        <topology evidence="1">Single-pass membrane protein</topology>
    </subcellularLocation>
</comment>
<dbReference type="InterPro" id="IPR015943">
    <property type="entry name" value="WD40/YVTN_repeat-like_dom_sf"/>
</dbReference>
<dbReference type="EnsemblMetazoa" id="ISCW015900-RA">
    <property type="protein sequence ID" value="ISCW015900-PA"/>
    <property type="gene ID" value="ISCW015900"/>
</dbReference>
<dbReference type="SUPFAM" id="SSF82895">
    <property type="entry name" value="TSP-1 type 1 repeat"/>
    <property type="match status" value="5"/>
</dbReference>
<dbReference type="VEuPathDB" id="VectorBase:ISCW015900"/>
<dbReference type="PaxDb" id="6945-B7P3I8"/>
<dbReference type="FunFam" id="2.20.100.10:FF:000021">
    <property type="entry name" value="semaphorin-5B isoform X1"/>
    <property type="match status" value="1"/>
</dbReference>
<dbReference type="SUPFAM" id="SSF101912">
    <property type="entry name" value="Sema domain"/>
    <property type="match status" value="1"/>
</dbReference>
<evidence type="ECO:0000313" key="15">
    <source>
        <dbReference type="Proteomes" id="UP000001555"/>
    </source>
</evidence>
<accession>B7P3I8</accession>
<keyword evidence="3" id="KW-0677">Repeat</keyword>
<dbReference type="Gene3D" id="2.130.10.10">
    <property type="entry name" value="YVTN repeat-like/Quinoprotein amine dehydrogenase"/>
    <property type="match status" value="1"/>
</dbReference>
<evidence type="ECO:0000256" key="4">
    <source>
        <dbReference type="ARBA" id="ARBA00022782"/>
    </source>
</evidence>
<dbReference type="InterPro" id="IPR057563">
    <property type="entry name" value="Sema5A/B-like_TSP-1"/>
</dbReference>
<evidence type="ECO:0000259" key="12">
    <source>
        <dbReference type="PROSITE" id="PS51004"/>
    </source>
</evidence>
<reference evidence="13 15" key="1">
    <citation type="submission" date="2008-03" db="EMBL/GenBank/DDBJ databases">
        <title>Annotation of Ixodes scapularis.</title>
        <authorList>
            <consortium name="Ixodes scapularis Genome Project Consortium"/>
            <person name="Caler E."/>
            <person name="Hannick L.I."/>
            <person name="Bidwell S."/>
            <person name="Joardar V."/>
            <person name="Thiagarajan M."/>
            <person name="Amedeo P."/>
            <person name="Galinsky K.J."/>
            <person name="Schobel S."/>
            <person name="Inman J."/>
            <person name="Hostetler J."/>
            <person name="Miller J."/>
            <person name="Hammond M."/>
            <person name="Megy K."/>
            <person name="Lawson D."/>
            <person name="Kodira C."/>
            <person name="Sutton G."/>
            <person name="Meyer J."/>
            <person name="Hill C.A."/>
            <person name="Birren B."/>
            <person name="Nene V."/>
            <person name="Collins F."/>
            <person name="Alarcon-Chaidez F."/>
            <person name="Wikel S."/>
            <person name="Strausberg R."/>
        </authorList>
    </citation>
    <scope>NUCLEOTIDE SEQUENCE [LARGE SCALE GENOMIC DNA]</scope>
    <source>
        <strain evidence="15">Wikel</strain>
        <strain evidence="13">Wikel colony</strain>
    </source>
</reference>
<evidence type="ECO:0000256" key="7">
    <source>
        <dbReference type="ARBA" id="ARBA00023136"/>
    </source>
</evidence>
<evidence type="ECO:0000313" key="13">
    <source>
        <dbReference type="EMBL" id="EEC01160.1"/>
    </source>
</evidence>
<sequence>DHLFRLSLEGFKKLEEVNVQAPNTAVKICRLKGRSEEDCRNYFKVLLSHNGQLFSCGTNAFAPKCTWRDINSLVNVIQQVDGVGYAPYSPHSNSSELMTVQGDYYVAAPLDFSARDYALYRGMGKGRSLRTPTFDHKWLSEPSFVGSFEIGEFVYVFYRESAVEFMNCGKCDKPRDDTQVLEARNYQLTDDAVQAASPRPFYTGELERSCLGSMDPYCGWNKHQLSCTTAPQRNPLSTVWKQDQTACPESNVPVDGGWSGWNSWQECDQVGKDPMGDRCLCRSRACDSPAPLNGGKPCEGSSLEVTNCTQNGQWTEWSAWSACSQSCGIAVKSRRRTCSNPKPKHGGRVCLGPEQEQIYCSSNPPCPVPTTPAVTRQSSWSEWGAWSECSAQCGGGFQWRRRQCHSPKGRDGCGGGCESDYRACNTHACSEKRRSSNWTSWMRVNATREGHFEQRFRFTCRANVADDNLLHMGSIKKEERYCHETSKSCMDAAYLSNIDGDWSEWGEWSQCSVPCGGGVQLRERLCDSPRPSGKGAECQGPSREQRDCNIHECHSFWSCWSEYSECSVTCGGGGTKSRTRTCVREPGSGTESGACEGEATQVAPCDAAPCPTPLASVPRMQETREISTGIRVEHLVGACIACLALGALVGALGTYRYAKRRGGRGAGGIPKHLGTPLVQAEGNTYVPPSQFKNNFSTLTSTTSPSKLQREATIKRNGFRAQLQLDQNF</sequence>
<dbReference type="EMBL" id="ABJB010555361">
    <property type="status" value="NOT_ANNOTATED_CDS"/>
    <property type="molecule type" value="Genomic_DNA"/>
</dbReference>
<dbReference type="Pfam" id="PF23260">
    <property type="entry name" value="TSP1_2"/>
    <property type="match status" value="1"/>
</dbReference>
<keyword evidence="5" id="KW-0524">Neurogenesis</keyword>
<dbReference type="GO" id="GO:0030215">
    <property type="term" value="F:semaphorin receptor binding"/>
    <property type="evidence" value="ECO:0000318"/>
    <property type="project" value="GO_Central"/>
</dbReference>
<evidence type="ECO:0000256" key="2">
    <source>
        <dbReference type="ARBA" id="ARBA00022692"/>
    </source>
</evidence>
<dbReference type="EMBL" id="ABJB010718031">
    <property type="status" value="NOT_ANNOTATED_CDS"/>
    <property type="molecule type" value="Genomic_DNA"/>
</dbReference>
<dbReference type="Gene3D" id="2.20.100.10">
    <property type="entry name" value="Thrombospondin type-1 (TSP1) repeat"/>
    <property type="match status" value="5"/>
</dbReference>
<dbReference type="HOGENOM" id="CLU_380653_0_0_1"/>
<keyword evidence="7 11" id="KW-0472">Membrane</keyword>
<dbReference type="InterPro" id="IPR036352">
    <property type="entry name" value="Semap_dom_sf"/>
</dbReference>
<evidence type="ECO:0000256" key="11">
    <source>
        <dbReference type="SAM" id="Phobius"/>
    </source>
</evidence>
<dbReference type="OrthoDB" id="9988752at2759"/>
<dbReference type="Proteomes" id="UP000001555">
    <property type="component" value="Unassembled WGS sequence"/>
</dbReference>
<keyword evidence="9" id="KW-0325">Glycoprotein</keyword>
<dbReference type="SMART" id="SM00209">
    <property type="entry name" value="TSP1"/>
    <property type="match status" value="5"/>
</dbReference>
<evidence type="ECO:0000256" key="5">
    <source>
        <dbReference type="ARBA" id="ARBA00022902"/>
    </source>
</evidence>
<feature type="non-terminal residue" evidence="13">
    <location>
        <position position="1"/>
    </location>
</feature>
<keyword evidence="4" id="KW-0221">Differentiation</keyword>
<dbReference type="SUPFAM" id="SSF103575">
    <property type="entry name" value="Plexin repeat"/>
    <property type="match status" value="1"/>
</dbReference>
<dbReference type="PANTHER" id="PTHR11036:SF79">
    <property type="entry name" value="SEMAPHORIN 5C, ISOFORM A"/>
    <property type="match status" value="1"/>
</dbReference>
<dbReference type="GO" id="GO:0071526">
    <property type="term" value="P:semaphorin-plexin signaling pathway"/>
    <property type="evidence" value="ECO:0000318"/>
    <property type="project" value="GO_Central"/>
</dbReference>
<evidence type="ECO:0007829" key="16">
    <source>
        <dbReference type="PeptideAtlas" id="B7P3I8"/>
    </source>
</evidence>
<keyword evidence="6 11" id="KW-1133">Transmembrane helix</keyword>
<dbReference type="FunCoup" id="B7P3I8">
    <property type="interactions" value="190"/>
</dbReference>
<dbReference type="VEuPathDB" id="VectorBase:ISCI015900"/>
<dbReference type="PRINTS" id="PR01705">
    <property type="entry name" value="TSP1REPEAT"/>
</dbReference>
<dbReference type="GO" id="GO:0030335">
    <property type="term" value="P:positive regulation of cell migration"/>
    <property type="evidence" value="ECO:0000318"/>
    <property type="project" value="GO_Central"/>
</dbReference>
<dbReference type="EMBL" id="ABJB010018025">
    <property type="status" value="NOT_ANNOTATED_CDS"/>
    <property type="molecule type" value="Genomic_DNA"/>
</dbReference>
<protein>
    <submittedName>
        <fullName evidence="13 14">Semaphorin-5A, putative</fullName>
        <ecNumber evidence="13">3.4.24.14</ecNumber>
        <ecNumber evidence="13">3.4.24.82</ecNumber>
    </submittedName>
</protein>
<evidence type="ECO:0000256" key="6">
    <source>
        <dbReference type="ARBA" id="ARBA00022989"/>
    </source>
</evidence>
<dbReference type="GO" id="GO:0007411">
    <property type="term" value="P:axon guidance"/>
    <property type="evidence" value="ECO:0000318"/>
    <property type="project" value="GO_Central"/>
</dbReference>
<dbReference type="EMBL" id="ABJB010539798">
    <property type="status" value="NOT_ANNOTATED_CDS"/>
    <property type="molecule type" value="Genomic_DNA"/>
</dbReference>
<gene>
    <name evidence="13" type="ORF">IscW_ISCW015900</name>
</gene>
<dbReference type="PROSITE" id="PS50092">
    <property type="entry name" value="TSP1"/>
    <property type="match status" value="4"/>
</dbReference>
<dbReference type="EMBL" id="ABJB010219644">
    <property type="status" value="NOT_ANNOTATED_CDS"/>
    <property type="molecule type" value="Genomic_DNA"/>
</dbReference>
<organism>
    <name type="scientific">Ixodes scapularis</name>
    <name type="common">Black-legged tick</name>
    <name type="synonym">Deer tick</name>
    <dbReference type="NCBI Taxonomy" id="6945"/>
    <lineage>
        <taxon>Eukaryota</taxon>
        <taxon>Metazoa</taxon>
        <taxon>Ecdysozoa</taxon>
        <taxon>Arthropoda</taxon>
        <taxon>Chelicerata</taxon>
        <taxon>Arachnida</taxon>
        <taxon>Acari</taxon>
        <taxon>Parasitiformes</taxon>
        <taxon>Ixodida</taxon>
        <taxon>Ixodoidea</taxon>
        <taxon>Ixodidae</taxon>
        <taxon>Ixodinae</taxon>
        <taxon>Ixodes</taxon>
    </lineage>
</organism>
<feature type="domain" description="Sema" evidence="12">
    <location>
        <begin position="1"/>
        <end position="170"/>
    </location>
</feature>
<dbReference type="InterPro" id="IPR036383">
    <property type="entry name" value="TSP1_rpt_sf"/>
</dbReference>
<dbReference type="EC" id="3.4.24.14" evidence="13"/>
<dbReference type="InterPro" id="IPR027231">
    <property type="entry name" value="Semaphorin"/>
</dbReference>
<evidence type="ECO:0000256" key="9">
    <source>
        <dbReference type="ARBA" id="ARBA00023180"/>
    </source>
</evidence>
<keyword evidence="8" id="KW-1015">Disulfide bond</keyword>
<dbReference type="InterPro" id="IPR000884">
    <property type="entry name" value="TSP1_rpt"/>
</dbReference>
<keyword evidence="2 11" id="KW-0812">Transmembrane</keyword>
<keyword evidence="15" id="KW-1185">Reference proteome</keyword>
<dbReference type="EMBL" id="ABJB010574831">
    <property type="status" value="NOT_ANNOTATED_CDS"/>
    <property type="molecule type" value="Genomic_DNA"/>
</dbReference>
<dbReference type="EC" id="3.4.24.82" evidence="13"/>
<dbReference type="VEuPathDB" id="VectorBase:ISCP_018197"/>
<dbReference type="GO" id="GO:0045499">
    <property type="term" value="F:chemorepellent activity"/>
    <property type="evidence" value="ECO:0000318"/>
    <property type="project" value="GO_Central"/>
</dbReference>
<keyword evidence="16" id="KW-1267">Proteomics identification</keyword>
<reference evidence="14" key="2">
    <citation type="submission" date="2020-05" db="UniProtKB">
        <authorList>
            <consortium name="EnsemblMetazoa"/>
        </authorList>
    </citation>
    <scope>IDENTIFICATION</scope>
    <source>
        <strain evidence="14">wikel</strain>
    </source>
</reference>
<evidence type="ECO:0000256" key="1">
    <source>
        <dbReference type="ARBA" id="ARBA00004167"/>
    </source>
</evidence>
<dbReference type="Gene3D" id="3.30.1680.10">
    <property type="entry name" value="ligand-binding face of the semaphorins, domain 2"/>
    <property type="match status" value="1"/>
</dbReference>